<evidence type="ECO:0000256" key="1">
    <source>
        <dbReference type="SAM" id="Phobius"/>
    </source>
</evidence>
<organism evidence="2 3">
    <name type="scientific">Aquisalinus luteolus</name>
    <dbReference type="NCBI Taxonomy" id="1566827"/>
    <lineage>
        <taxon>Bacteria</taxon>
        <taxon>Pseudomonadati</taxon>
        <taxon>Pseudomonadota</taxon>
        <taxon>Alphaproteobacteria</taxon>
        <taxon>Parvularculales</taxon>
        <taxon>Parvularculaceae</taxon>
        <taxon>Aquisalinus</taxon>
    </lineage>
</organism>
<evidence type="ECO:0008006" key="4">
    <source>
        <dbReference type="Google" id="ProtNLM"/>
    </source>
</evidence>
<protein>
    <recommendedName>
        <fullName evidence="4">DUF2474 domain-containing protein</fullName>
    </recommendedName>
</protein>
<keyword evidence="1" id="KW-1133">Transmembrane helix</keyword>
<keyword evidence="1" id="KW-0472">Membrane</keyword>
<evidence type="ECO:0000313" key="2">
    <source>
        <dbReference type="EMBL" id="GGH97400.1"/>
    </source>
</evidence>
<proteinExistence type="predicted"/>
<evidence type="ECO:0000313" key="3">
    <source>
        <dbReference type="Proteomes" id="UP000621856"/>
    </source>
</evidence>
<reference evidence="2" key="1">
    <citation type="journal article" date="2014" name="Int. J. Syst. Evol. Microbiol.">
        <title>Complete genome sequence of Corynebacterium casei LMG S-19264T (=DSM 44701T), isolated from a smear-ripened cheese.</title>
        <authorList>
            <consortium name="US DOE Joint Genome Institute (JGI-PGF)"/>
            <person name="Walter F."/>
            <person name="Albersmeier A."/>
            <person name="Kalinowski J."/>
            <person name="Ruckert C."/>
        </authorList>
    </citation>
    <scope>NUCLEOTIDE SEQUENCE</scope>
    <source>
        <strain evidence="2">CGMCC 1.14984</strain>
    </source>
</reference>
<gene>
    <name evidence="2" type="ORF">GCM10011355_18550</name>
</gene>
<dbReference type="RefSeq" id="WP_229714569.1">
    <property type="nucleotide sequence ID" value="NZ_BMGZ01000002.1"/>
</dbReference>
<sequence>MRLPDFSRLNLPPALMKGIWFVGLWAGGVATVTVLAYGIRLLILPS</sequence>
<reference evidence="2" key="2">
    <citation type="submission" date="2020-09" db="EMBL/GenBank/DDBJ databases">
        <authorList>
            <person name="Sun Q."/>
            <person name="Zhou Y."/>
        </authorList>
    </citation>
    <scope>NUCLEOTIDE SEQUENCE</scope>
    <source>
        <strain evidence="2">CGMCC 1.14984</strain>
    </source>
</reference>
<dbReference type="EMBL" id="BMGZ01000002">
    <property type="protein sequence ID" value="GGH97400.1"/>
    <property type="molecule type" value="Genomic_DNA"/>
</dbReference>
<dbReference type="Proteomes" id="UP000621856">
    <property type="component" value="Unassembled WGS sequence"/>
</dbReference>
<keyword evidence="1" id="KW-0812">Transmembrane</keyword>
<feature type="transmembrane region" description="Helical" evidence="1">
    <location>
        <begin position="20"/>
        <end position="43"/>
    </location>
</feature>
<dbReference type="AlphaFoldDB" id="A0A8J3ER04"/>
<accession>A0A8J3ER04</accession>
<comment type="caution">
    <text evidence="2">The sequence shown here is derived from an EMBL/GenBank/DDBJ whole genome shotgun (WGS) entry which is preliminary data.</text>
</comment>
<name>A0A8J3ER04_9PROT</name>